<feature type="compositionally biased region" description="Polar residues" evidence="10">
    <location>
        <begin position="69"/>
        <end position="85"/>
    </location>
</feature>
<keyword evidence="13" id="KW-1185">Reference proteome</keyword>
<keyword evidence="3" id="KW-0150">Chloroplast</keyword>
<name>A0A9D4U3C3_ADICA</name>
<feature type="region of interest" description="Disordered" evidence="10">
    <location>
        <begin position="958"/>
        <end position="981"/>
    </location>
</feature>
<feature type="domain" description="AAA+ ATPase" evidence="11">
    <location>
        <begin position="563"/>
        <end position="705"/>
    </location>
</feature>
<dbReference type="EMBL" id="JABFUD020000024">
    <property type="protein sequence ID" value="KAI5060258.1"/>
    <property type="molecule type" value="Genomic_DNA"/>
</dbReference>
<dbReference type="SMART" id="SM00382">
    <property type="entry name" value="AAA"/>
    <property type="match status" value="1"/>
</dbReference>
<dbReference type="InterPro" id="IPR012763">
    <property type="entry name" value="DNA_pol_III_sug/sutau_N"/>
</dbReference>
<feature type="region of interest" description="Disordered" evidence="10">
    <location>
        <begin position="66"/>
        <end position="132"/>
    </location>
</feature>
<dbReference type="GO" id="GO:0005524">
    <property type="term" value="F:ATP binding"/>
    <property type="evidence" value="ECO:0007669"/>
    <property type="project" value="UniProtKB-KW"/>
</dbReference>
<evidence type="ECO:0000313" key="12">
    <source>
        <dbReference type="EMBL" id="KAI5060258.1"/>
    </source>
</evidence>
<dbReference type="NCBIfam" id="TIGR02397">
    <property type="entry name" value="dnaX_nterm"/>
    <property type="match status" value="1"/>
</dbReference>
<evidence type="ECO:0000256" key="1">
    <source>
        <dbReference type="ARBA" id="ARBA00006360"/>
    </source>
</evidence>
<dbReference type="Proteomes" id="UP000886520">
    <property type="component" value="Chromosome 24"/>
</dbReference>
<dbReference type="InterPro" id="IPR045085">
    <property type="entry name" value="HLD_clamp_pol_III_gamma_tau"/>
</dbReference>
<dbReference type="FunFam" id="1.10.8.60:FF:000013">
    <property type="entry name" value="DNA polymerase III subunit gamma/tau"/>
    <property type="match status" value="1"/>
</dbReference>
<evidence type="ECO:0000256" key="8">
    <source>
        <dbReference type="ARBA" id="ARBA00022932"/>
    </source>
</evidence>
<keyword evidence="5" id="KW-0547">Nucleotide-binding</keyword>
<keyword evidence="7" id="KW-0067">ATP-binding</keyword>
<feature type="region of interest" description="Disordered" evidence="10">
    <location>
        <begin position="300"/>
        <end position="380"/>
    </location>
</feature>
<dbReference type="CDD" id="cd00009">
    <property type="entry name" value="AAA"/>
    <property type="match status" value="1"/>
</dbReference>
<dbReference type="GO" id="GO:0006281">
    <property type="term" value="P:DNA repair"/>
    <property type="evidence" value="ECO:0007669"/>
    <property type="project" value="TreeGrafter"/>
</dbReference>
<dbReference type="SUPFAM" id="SSF52540">
    <property type="entry name" value="P-loop containing nucleoside triphosphate hydrolases"/>
    <property type="match status" value="1"/>
</dbReference>
<protein>
    <recommendedName>
        <fullName evidence="2">DNA-directed DNA polymerase</fullName>
        <ecNumber evidence="2">2.7.7.7</ecNumber>
    </recommendedName>
</protein>
<dbReference type="GO" id="GO:0005663">
    <property type="term" value="C:DNA replication factor C complex"/>
    <property type="evidence" value="ECO:0007669"/>
    <property type="project" value="TreeGrafter"/>
</dbReference>
<dbReference type="Pfam" id="PF23007">
    <property type="entry name" value="DnaA_N-like_STI"/>
    <property type="match status" value="1"/>
</dbReference>
<dbReference type="GO" id="GO:0003689">
    <property type="term" value="F:DNA clamp loader activity"/>
    <property type="evidence" value="ECO:0007669"/>
    <property type="project" value="TreeGrafter"/>
</dbReference>
<comment type="caution">
    <text evidence="12">The sequence shown here is derived from an EMBL/GenBank/DDBJ whole genome shotgun (WGS) entry which is preliminary data.</text>
</comment>
<evidence type="ECO:0000256" key="5">
    <source>
        <dbReference type="ARBA" id="ARBA00022741"/>
    </source>
</evidence>
<dbReference type="InterPro" id="IPR054506">
    <property type="entry name" value="DnaA_N-like_STI"/>
</dbReference>
<dbReference type="InterPro" id="IPR027417">
    <property type="entry name" value="P-loop_NTPase"/>
</dbReference>
<evidence type="ECO:0000313" key="13">
    <source>
        <dbReference type="Proteomes" id="UP000886520"/>
    </source>
</evidence>
<dbReference type="Pfam" id="PF22608">
    <property type="entry name" value="DNAX_ATPase_lid"/>
    <property type="match status" value="1"/>
</dbReference>
<keyword evidence="4" id="KW-0479">Metal-binding</keyword>
<dbReference type="PANTHER" id="PTHR11669:SF0">
    <property type="entry name" value="PROTEIN STICHEL-LIKE 2"/>
    <property type="match status" value="1"/>
</dbReference>
<feature type="compositionally biased region" description="Polar residues" evidence="10">
    <location>
        <begin position="962"/>
        <end position="971"/>
    </location>
</feature>
<dbReference type="GO" id="GO:0009360">
    <property type="term" value="C:DNA polymerase III complex"/>
    <property type="evidence" value="ECO:0007669"/>
    <property type="project" value="InterPro"/>
</dbReference>
<keyword evidence="6" id="KW-0862">Zinc</keyword>
<feature type="compositionally biased region" description="Polar residues" evidence="10">
    <location>
        <begin position="313"/>
        <end position="323"/>
    </location>
</feature>
<gene>
    <name evidence="12" type="ORF">GOP47_0024678</name>
</gene>
<keyword evidence="8" id="KW-0239">DNA-directed DNA polymerase</keyword>
<keyword evidence="8" id="KW-0808">Transferase</keyword>
<dbReference type="Gene3D" id="3.40.50.300">
    <property type="entry name" value="P-loop containing nucleotide triphosphate hydrolases"/>
    <property type="match status" value="1"/>
</dbReference>
<dbReference type="CDD" id="cd18137">
    <property type="entry name" value="HLD_clamp_pol_III_gamma_tau"/>
    <property type="match status" value="1"/>
</dbReference>
<dbReference type="FunFam" id="3.40.50.300:FF:000014">
    <property type="entry name" value="DNA polymerase III subunit gamma/tau"/>
    <property type="match status" value="1"/>
</dbReference>
<keyword evidence="8" id="KW-0548">Nucleotidyltransferase</keyword>
<dbReference type="Gene3D" id="1.10.8.60">
    <property type="match status" value="1"/>
</dbReference>
<evidence type="ECO:0000256" key="3">
    <source>
        <dbReference type="ARBA" id="ARBA00022528"/>
    </source>
</evidence>
<dbReference type="InterPro" id="IPR050238">
    <property type="entry name" value="DNA_Rep/Repair_Clamp_Loader"/>
</dbReference>
<evidence type="ECO:0000259" key="11">
    <source>
        <dbReference type="SMART" id="SM00382"/>
    </source>
</evidence>
<evidence type="ECO:0000256" key="10">
    <source>
        <dbReference type="SAM" id="MobiDB-lite"/>
    </source>
</evidence>
<dbReference type="EC" id="2.7.7.7" evidence="2"/>
<feature type="compositionally biased region" description="Low complexity" evidence="10">
    <location>
        <begin position="362"/>
        <end position="380"/>
    </location>
</feature>
<proteinExistence type="inferred from homology"/>
<keyword evidence="3" id="KW-0934">Plastid</keyword>
<comment type="similarity">
    <text evidence="1">Belongs to the DnaX/STICHEL family.</text>
</comment>
<reference evidence="12" key="1">
    <citation type="submission" date="2021-01" db="EMBL/GenBank/DDBJ databases">
        <title>Adiantum capillus-veneris genome.</title>
        <authorList>
            <person name="Fang Y."/>
            <person name="Liao Q."/>
        </authorList>
    </citation>
    <scope>NUCLEOTIDE SEQUENCE</scope>
    <source>
        <strain evidence="12">H3</strain>
        <tissue evidence="12">Leaf</tissue>
    </source>
</reference>
<organism evidence="12 13">
    <name type="scientific">Adiantum capillus-veneris</name>
    <name type="common">Maidenhair fern</name>
    <dbReference type="NCBI Taxonomy" id="13818"/>
    <lineage>
        <taxon>Eukaryota</taxon>
        <taxon>Viridiplantae</taxon>
        <taxon>Streptophyta</taxon>
        <taxon>Embryophyta</taxon>
        <taxon>Tracheophyta</taxon>
        <taxon>Polypodiopsida</taxon>
        <taxon>Polypodiidae</taxon>
        <taxon>Polypodiales</taxon>
        <taxon>Pteridineae</taxon>
        <taxon>Pteridaceae</taxon>
        <taxon>Vittarioideae</taxon>
        <taxon>Adiantum</taxon>
    </lineage>
</organism>
<dbReference type="Pfam" id="PF13177">
    <property type="entry name" value="DNA_pol3_delta2"/>
    <property type="match status" value="1"/>
</dbReference>
<comment type="catalytic activity">
    <reaction evidence="9">
        <text>DNA(n) + a 2'-deoxyribonucleoside 5'-triphosphate = DNA(n+1) + diphosphate</text>
        <dbReference type="Rhea" id="RHEA:22508"/>
        <dbReference type="Rhea" id="RHEA-COMP:17339"/>
        <dbReference type="Rhea" id="RHEA-COMP:17340"/>
        <dbReference type="ChEBI" id="CHEBI:33019"/>
        <dbReference type="ChEBI" id="CHEBI:61560"/>
        <dbReference type="ChEBI" id="CHEBI:173112"/>
        <dbReference type="EC" id="2.7.7.7"/>
    </reaction>
</comment>
<dbReference type="GO" id="GO:0003887">
    <property type="term" value="F:DNA-directed DNA polymerase activity"/>
    <property type="evidence" value="ECO:0007669"/>
    <property type="project" value="UniProtKB-KW"/>
</dbReference>
<dbReference type="GO" id="GO:0046872">
    <property type="term" value="F:metal ion binding"/>
    <property type="evidence" value="ECO:0007669"/>
    <property type="project" value="UniProtKB-KW"/>
</dbReference>
<sequence length="1296" mass="142413">MGVFKVGMSQQGATNKPQHYKLPTHLVSLLVDLLDCKKIMLEAGQPGELPLMQELSSLRRLRSLRDPNMESNAGRGSSAARTPSWKSPIFKTKDVRKSPVFRTKEVRHDQFNGSRSRDTRSSKSPAFHVKPPLRRAGLSQNVVASPVSDPMHAFESERAWDLGMTAESPLYGVHIKRRPSLEAHRVEVFRQHKSSRNHNDDGFSLDGWRDPSWASDMEASHATSYSMQHPRSMPKHHRSGIRAPSAGVRGLTRDSFGSQKQNLLDRMHGSQRMFELYQPRTMPSSLQQQTQVLSPLVLNPHEDTQHHGKSFSLEGNHNQSSRVATRGFRSDMPLSESPQYSKTATKKGQRVPVKGTWKPKHSAASSSSTSRRTASQSSLSGAWEATSNQLEDELDVCELPTNRCGIPCYWSKSQRKGKGFLDMAEKSFACGLYSRSPRRMTHSGSQNYNSQFQGGYPGHEPVPPLDLEALPLLSDPSACSEDLLGMSDSDKLSSVLNGELGIHGGGVGDARSEGTASESKELAVYRKRPRSLSQKYRPKVFEELVGQSLAAQALSNAVQKRKIAPVYLFQGPRGTGKTSAARIFAAALNCNSPEHLKPCGCCKECLAFASGKSIDIREVDAASNNAVEKVKGLLQTAFLAPSFSQYKIFIIDECHMLTSEAWNVLLKLLEEPPRNVVFILTTTDPDKLPTMAVSRCQKFPFPKIKDAEIVERLQALVKLENLNVEPGALELVATRADGSLRDAEIILDQLSLLGQRITISTVHELFGSVSDEKLLGLLDFALRSDTVNTVQRARELIDSGVEPLDLMAQLATLITDILAGSSDLIAKCHDGGFFSNQALSEEELERLRFALQVLSDSEKQLRAASTDRTTWLTAALLQLGPARVCAIALSTSSASAAASPVVKAVSNGSRQALKVVNGRNTHSNMEKGSLQKKVHSLTAMRNKNTSLRSGFEVQVHPEETSKVSSAASTEPSNEKLQADSALSGRRATLVGPGNLEDIWWTILERCKSPAIRQLLRNHGKLLAVSISADSAVVFIEFDTVESKSRSERCKKNIINLFQEVLGLSLEVKIALASNAKAATSVGARVQAIVDQQAMHSQTELRQSPTKALPQHEHKLGSLHYWRSHSQTASPHLERANSIRSFPAILTISKSNRVADSEVAMRSLNGTPHFGNAGKFVRRAEIAIFEGTRLAGSWNSKSRIISSLQKAQSGEEIQEIVLDNGRDSAEPVKAGSKAMPENVFSYDVEEENLRLESQSKYGGLLCWRNPQVDDEKVSKIHQKGGCAILMRLVPCANSERR</sequence>
<dbReference type="InterPro" id="IPR003593">
    <property type="entry name" value="AAA+_ATPase"/>
</dbReference>
<dbReference type="GO" id="GO:0006261">
    <property type="term" value="P:DNA-templated DNA replication"/>
    <property type="evidence" value="ECO:0007669"/>
    <property type="project" value="TreeGrafter"/>
</dbReference>
<accession>A0A9D4U3C3</accession>
<evidence type="ECO:0000256" key="7">
    <source>
        <dbReference type="ARBA" id="ARBA00022840"/>
    </source>
</evidence>
<dbReference type="OrthoDB" id="1911163at2759"/>
<evidence type="ECO:0000256" key="4">
    <source>
        <dbReference type="ARBA" id="ARBA00022723"/>
    </source>
</evidence>
<evidence type="ECO:0000256" key="2">
    <source>
        <dbReference type="ARBA" id="ARBA00012417"/>
    </source>
</evidence>
<feature type="compositionally biased region" description="Basic and acidic residues" evidence="10">
    <location>
        <begin position="91"/>
        <end position="121"/>
    </location>
</feature>
<feature type="region of interest" description="Disordered" evidence="10">
    <location>
        <begin position="227"/>
        <end position="255"/>
    </location>
</feature>
<evidence type="ECO:0000256" key="6">
    <source>
        <dbReference type="ARBA" id="ARBA00022833"/>
    </source>
</evidence>
<dbReference type="PANTHER" id="PTHR11669">
    <property type="entry name" value="REPLICATION FACTOR C / DNA POLYMERASE III GAMMA-TAU SUBUNIT"/>
    <property type="match status" value="1"/>
</dbReference>
<evidence type="ECO:0000256" key="9">
    <source>
        <dbReference type="ARBA" id="ARBA00049244"/>
    </source>
</evidence>